<accession>A0A8D4UTU3</accession>
<dbReference type="InterPro" id="IPR002052">
    <property type="entry name" value="DNA_methylase_N6_adenine_CS"/>
</dbReference>
<evidence type="ECO:0000313" key="3">
    <source>
        <dbReference type="EMBL" id="BBK24648.1"/>
    </source>
</evidence>
<dbReference type="InterPro" id="IPR004398">
    <property type="entry name" value="RNA_MeTrfase_RsmD"/>
</dbReference>
<dbReference type="EMBL" id="AP019697">
    <property type="protein sequence ID" value="BBK24648.1"/>
    <property type="molecule type" value="Genomic_DNA"/>
</dbReference>
<sequence length="188" mass="20473">MRIVGGKAKGTILLSPAGKNTTRPTLGRVRESIFNVLANVGLEEAKVLDIFAGTGAMGLEALSRGAAEAVFIDRTTSDIIRKNAERCHMSGQVKVIVRDVTPALKLLGGKSFDYIFMDPPYRKGYINEILKEILSCGICSDDAIIVAEHSVSEAPDLSLFEDRLDLWKEKKSGAIVVTYLRCRTTEGV</sequence>
<dbReference type="GeneID" id="92715800"/>
<organism evidence="3 4">
    <name type="scientific">Dialister hominis</name>
    <dbReference type="NCBI Taxonomy" id="2582419"/>
    <lineage>
        <taxon>Bacteria</taxon>
        <taxon>Bacillati</taxon>
        <taxon>Bacillota</taxon>
        <taxon>Negativicutes</taxon>
        <taxon>Veillonellales</taxon>
        <taxon>Veillonellaceae</taxon>
        <taxon>Dialister</taxon>
    </lineage>
</organism>
<evidence type="ECO:0000256" key="1">
    <source>
        <dbReference type="ARBA" id="ARBA00022603"/>
    </source>
</evidence>
<proteinExistence type="predicted"/>
<gene>
    <name evidence="3" type="ORF">Dia5BBH33_05830</name>
</gene>
<dbReference type="GO" id="GO:0008168">
    <property type="term" value="F:methyltransferase activity"/>
    <property type="evidence" value="ECO:0007669"/>
    <property type="project" value="UniProtKB-KW"/>
</dbReference>
<dbReference type="Proteomes" id="UP000320585">
    <property type="component" value="Chromosome"/>
</dbReference>
<dbReference type="KEGG" id="dho:Dia5BBH33_05830"/>
<protein>
    <submittedName>
        <fullName evidence="3">Methyltransferase</fullName>
    </submittedName>
</protein>
<dbReference type="RefSeq" id="WP_143332343.1">
    <property type="nucleotide sequence ID" value="NZ_AP019697.1"/>
</dbReference>
<dbReference type="PANTHER" id="PTHR43542">
    <property type="entry name" value="METHYLTRANSFERASE"/>
    <property type="match status" value="1"/>
</dbReference>
<dbReference type="PIRSF" id="PIRSF004553">
    <property type="entry name" value="CHP00095"/>
    <property type="match status" value="1"/>
</dbReference>
<evidence type="ECO:0000256" key="2">
    <source>
        <dbReference type="ARBA" id="ARBA00022679"/>
    </source>
</evidence>
<keyword evidence="2 3" id="KW-0808">Transferase</keyword>
<dbReference type="Pfam" id="PF03602">
    <property type="entry name" value="Cons_hypoth95"/>
    <property type="match status" value="1"/>
</dbReference>
<dbReference type="PROSITE" id="PS00092">
    <property type="entry name" value="N6_MTASE"/>
    <property type="match status" value="1"/>
</dbReference>
<keyword evidence="4" id="KW-1185">Reference proteome</keyword>
<dbReference type="AlphaFoldDB" id="A0A8D4UTU3"/>
<dbReference type="Gene3D" id="3.40.50.150">
    <property type="entry name" value="Vaccinia Virus protein VP39"/>
    <property type="match status" value="1"/>
</dbReference>
<dbReference type="PANTHER" id="PTHR43542:SF1">
    <property type="entry name" value="METHYLTRANSFERASE"/>
    <property type="match status" value="1"/>
</dbReference>
<name>A0A8D4UTU3_9FIRM</name>
<dbReference type="InterPro" id="IPR029063">
    <property type="entry name" value="SAM-dependent_MTases_sf"/>
</dbReference>
<dbReference type="NCBIfam" id="TIGR00095">
    <property type="entry name" value="16S rRNA (guanine(966)-N(2))-methyltransferase RsmD"/>
    <property type="match status" value="1"/>
</dbReference>
<dbReference type="OrthoDB" id="9803017at2"/>
<dbReference type="CDD" id="cd02440">
    <property type="entry name" value="AdoMet_MTases"/>
    <property type="match status" value="1"/>
</dbReference>
<dbReference type="GO" id="GO:0003676">
    <property type="term" value="F:nucleic acid binding"/>
    <property type="evidence" value="ECO:0007669"/>
    <property type="project" value="InterPro"/>
</dbReference>
<dbReference type="SUPFAM" id="SSF53335">
    <property type="entry name" value="S-adenosyl-L-methionine-dependent methyltransferases"/>
    <property type="match status" value="1"/>
</dbReference>
<reference evidence="4" key="1">
    <citation type="submission" date="2019-05" db="EMBL/GenBank/DDBJ databases">
        <title>Complete genome sequencing of Dialister sp. strain 5BBH33.</title>
        <authorList>
            <person name="Sakamoto M."/>
            <person name="Murakami T."/>
            <person name="Mori H."/>
        </authorList>
    </citation>
    <scope>NUCLEOTIDE SEQUENCE [LARGE SCALE GENOMIC DNA]</scope>
    <source>
        <strain evidence="4">5BBH33</strain>
    </source>
</reference>
<dbReference type="GO" id="GO:0031167">
    <property type="term" value="P:rRNA methylation"/>
    <property type="evidence" value="ECO:0007669"/>
    <property type="project" value="InterPro"/>
</dbReference>
<keyword evidence="1 3" id="KW-0489">Methyltransferase</keyword>
<evidence type="ECO:0000313" key="4">
    <source>
        <dbReference type="Proteomes" id="UP000320585"/>
    </source>
</evidence>